<evidence type="ECO:0000256" key="1">
    <source>
        <dbReference type="SAM" id="Phobius"/>
    </source>
</evidence>
<evidence type="ECO:0000313" key="2">
    <source>
        <dbReference type="EMBL" id="MFD1048756.1"/>
    </source>
</evidence>
<gene>
    <name evidence="2" type="ORF">ACFQ1S_26105</name>
</gene>
<sequence length="41" mass="4310">MTTRVPVGLEVVLVGGVIVTMWVSVELRLVEIMPAGGAGWS</sequence>
<dbReference type="EMBL" id="JBHTIS010001778">
    <property type="protein sequence ID" value="MFD1048756.1"/>
    <property type="molecule type" value="Genomic_DNA"/>
</dbReference>
<evidence type="ECO:0000313" key="3">
    <source>
        <dbReference type="Proteomes" id="UP001597045"/>
    </source>
</evidence>
<keyword evidence="1" id="KW-0472">Membrane</keyword>
<feature type="transmembrane region" description="Helical" evidence="1">
    <location>
        <begin position="7"/>
        <end position="25"/>
    </location>
</feature>
<keyword evidence="1" id="KW-0812">Transmembrane</keyword>
<comment type="caution">
    <text evidence="2">The sequence shown here is derived from an EMBL/GenBank/DDBJ whole genome shotgun (WGS) entry which is preliminary data.</text>
</comment>
<protein>
    <submittedName>
        <fullName evidence="2">Uncharacterized protein</fullName>
    </submittedName>
</protein>
<organism evidence="2 3">
    <name type="scientific">Kibdelosporangium lantanae</name>
    <dbReference type="NCBI Taxonomy" id="1497396"/>
    <lineage>
        <taxon>Bacteria</taxon>
        <taxon>Bacillati</taxon>
        <taxon>Actinomycetota</taxon>
        <taxon>Actinomycetes</taxon>
        <taxon>Pseudonocardiales</taxon>
        <taxon>Pseudonocardiaceae</taxon>
        <taxon>Kibdelosporangium</taxon>
    </lineage>
</organism>
<keyword evidence="1" id="KW-1133">Transmembrane helix</keyword>
<dbReference type="Proteomes" id="UP001597045">
    <property type="component" value="Unassembled WGS sequence"/>
</dbReference>
<reference evidence="3" key="1">
    <citation type="journal article" date="2019" name="Int. J. Syst. Evol. Microbiol.">
        <title>The Global Catalogue of Microorganisms (GCM) 10K type strain sequencing project: providing services to taxonomists for standard genome sequencing and annotation.</title>
        <authorList>
            <consortium name="The Broad Institute Genomics Platform"/>
            <consortium name="The Broad Institute Genome Sequencing Center for Infectious Disease"/>
            <person name="Wu L."/>
            <person name="Ma J."/>
        </authorList>
    </citation>
    <scope>NUCLEOTIDE SEQUENCE [LARGE SCALE GENOMIC DNA]</scope>
    <source>
        <strain evidence="3">JCM 31486</strain>
    </source>
</reference>
<keyword evidence="3" id="KW-1185">Reference proteome</keyword>
<name>A0ABW3MDN1_9PSEU</name>
<proteinExistence type="predicted"/>
<accession>A0ABW3MDN1</accession>